<gene>
    <name evidence="1" type="ORF">ICI42_15795</name>
</gene>
<protein>
    <submittedName>
        <fullName evidence="1">Uncharacterized protein</fullName>
    </submittedName>
</protein>
<dbReference type="RefSeq" id="WP_188165522.1">
    <property type="nucleotide sequence ID" value="NZ_JACVVX010000004.1"/>
</dbReference>
<evidence type="ECO:0000313" key="2">
    <source>
        <dbReference type="Proteomes" id="UP000643405"/>
    </source>
</evidence>
<evidence type="ECO:0000313" key="1">
    <source>
        <dbReference type="EMBL" id="MBD0416119.1"/>
    </source>
</evidence>
<proteinExistence type="predicted"/>
<name>A0A8J6PJJ7_9HYPH</name>
<accession>A0A8J6PJJ7</accession>
<organism evidence="1 2">
    <name type="scientific">Oryzicola mucosus</name>
    <dbReference type="NCBI Taxonomy" id="2767425"/>
    <lineage>
        <taxon>Bacteria</taxon>
        <taxon>Pseudomonadati</taxon>
        <taxon>Pseudomonadota</taxon>
        <taxon>Alphaproteobacteria</taxon>
        <taxon>Hyphomicrobiales</taxon>
        <taxon>Phyllobacteriaceae</taxon>
        <taxon>Oryzicola</taxon>
    </lineage>
</organism>
<reference evidence="1" key="1">
    <citation type="submission" date="2020-09" db="EMBL/GenBank/DDBJ databases">
        <title>Genome seq and assembly of Tianweitania sp.</title>
        <authorList>
            <person name="Chhetri G."/>
        </authorList>
    </citation>
    <scope>NUCLEOTIDE SEQUENCE</scope>
    <source>
        <strain evidence="1">Rool2</strain>
    </source>
</reference>
<dbReference type="Proteomes" id="UP000643405">
    <property type="component" value="Unassembled WGS sequence"/>
</dbReference>
<sequence length="100" mass="11411">MRADDTDNILYHAIHMLDVTFSGRSNATMAFLLAFSGKKYLRQTRLGLVEHTDTVARLRKMAWINRVPGLIPSMRRWLLDDPLSGARREKKSKIVDGKLG</sequence>
<keyword evidence="2" id="KW-1185">Reference proteome</keyword>
<comment type="caution">
    <text evidence="1">The sequence shown here is derived from an EMBL/GenBank/DDBJ whole genome shotgun (WGS) entry which is preliminary data.</text>
</comment>
<dbReference type="EMBL" id="JACVVX010000004">
    <property type="protein sequence ID" value="MBD0416119.1"/>
    <property type="molecule type" value="Genomic_DNA"/>
</dbReference>
<dbReference type="AlphaFoldDB" id="A0A8J6PJJ7"/>